<dbReference type="AlphaFoldDB" id="A0AA86AMW8"/>
<evidence type="ECO:0000313" key="1">
    <source>
        <dbReference type="EMBL" id="AHJ12707.1"/>
    </source>
</evidence>
<dbReference type="PANTHER" id="PTHR42941">
    <property type="entry name" value="SLL1037 PROTEIN"/>
    <property type="match status" value="1"/>
</dbReference>
<dbReference type="SUPFAM" id="SSF53850">
    <property type="entry name" value="Periplasmic binding protein-like II"/>
    <property type="match status" value="1"/>
</dbReference>
<organism evidence="1 2">
    <name type="scientific">Sulfurospirillum multivorans (strain DM 12446 / JCM 15788 / NBRC 109480)</name>
    <dbReference type="NCBI Taxonomy" id="1150621"/>
    <lineage>
        <taxon>Bacteria</taxon>
        <taxon>Pseudomonadati</taxon>
        <taxon>Campylobacterota</taxon>
        <taxon>Epsilonproteobacteria</taxon>
        <taxon>Campylobacterales</taxon>
        <taxon>Sulfurospirillaceae</taxon>
        <taxon>Sulfurospirillum</taxon>
    </lineage>
</organism>
<dbReference type="NCBIfam" id="TIGR02122">
    <property type="entry name" value="TRAP_TAXI"/>
    <property type="match status" value="1"/>
</dbReference>
<dbReference type="RefSeq" id="WP_025344582.1">
    <property type="nucleotide sequence ID" value="NZ_CP007201.1"/>
</dbReference>
<dbReference type="Proteomes" id="UP000019322">
    <property type="component" value="Chromosome"/>
</dbReference>
<dbReference type="CDD" id="cd13520">
    <property type="entry name" value="PBP2_TAXI_TRAP"/>
    <property type="match status" value="1"/>
</dbReference>
<name>A0AA86AMW8_SULMK</name>
<dbReference type="InterPro" id="IPR011852">
    <property type="entry name" value="TRAP_TAXI"/>
</dbReference>
<protein>
    <submittedName>
        <fullName evidence="1">TRAP transporter solute receptor, TAXI family</fullName>
    </submittedName>
</protein>
<gene>
    <name evidence="1" type="ORF">SMUL_1446</name>
</gene>
<reference evidence="1 2" key="1">
    <citation type="journal article" date="2014" name="Environ. Microbiol.">
        <title>Insights into organohalide respiration and the versatile catabolism of Sulfurospirillum multivorans gained from comparative genomics and physiological studies.</title>
        <authorList>
            <person name="Goris T."/>
            <person name="Schubert T."/>
            <person name="Gadkari J."/>
            <person name="Wubet T."/>
            <person name="Tarkka M."/>
            <person name="Buscot F."/>
            <person name="Adrian L."/>
            <person name="Diekert G."/>
        </authorList>
    </citation>
    <scope>NUCLEOTIDE SEQUENCE [LARGE SCALE GENOMIC DNA]</scope>
    <source>
        <strain evidence="2">DM 12446 / JCM 15788 / NBRC 109480</strain>
    </source>
</reference>
<dbReference type="EMBL" id="CP007201">
    <property type="protein sequence ID" value="AHJ12707.1"/>
    <property type="molecule type" value="Genomic_DNA"/>
</dbReference>
<proteinExistence type="predicted"/>
<dbReference type="KEGG" id="smul:SMUL_1446"/>
<accession>A0AA86AMW8</accession>
<evidence type="ECO:0000313" key="2">
    <source>
        <dbReference type="Proteomes" id="UP000019322"/>
    </source>
</evidence>
<dbReference type="Pfam" id="PF16868">
    <property type="entry name" value="NMT1_3"/>
    <property type="match status" value="1"/>
</dbReference>
<dbReference type="PANTHER" id="PTHR42941:SF1">
    <property type="entry name" value="SLL1037 PROTEIN"/>
    <property type="match status" value="1"/>
</dbReference>
<sequence>MILKFLCTFLLLILSLTTILQASINPKKYVIATASTGGTFYPVGVGLAKLLSLKLNEKESMSFLAISSDGSFDNVRMLENKEVNFAMIQGLCGMMAWNGTHVYHNKPYKNLRSVSLLWQNVEHFMVRKEIATTGNILDLKNLYGQNFSMAENDSGSKVSAEIIMDTLGIDYTKMNLYYFGYNQSAVALQQGKIKGMNTPAGAPVAAVTSVCNAMGPLKVSLLEFSDIDLEKIQKQFPIWKRYVIKANTYPRQTKDINTIAQSNLLITDVDTPEDIVYLVTKTLYENLSFFNSVNKGTISLSLQNAIDGLNIPLHKGAIRYYQEMGITIPSHLLHVSP</sequence>
<dbReference type="Gene3D" id="3.40.190.10">
    <property type="entry name" value="Periplasmic binding protein-like II"/>
    <property type="match status" value="2"/>
</dbReference>
<keyword evidence="1" id="KW-0675">Receptor</keyword>